<protein>
    <recommendedName>
        <fullName evidence="5">[Ribosomal protein bS18]-alanine N-acetyltransferase</fullName>
        <ecNumber evidence="5">2.3.1.266</ecNumber>
    </recommendedName>
</protein>
<dbReference type="Proteomes" id="UP000075737">
    <property type="component" value="Unassembled WGS sequence"/>
</dbReference>
<evidence type="ECO:0000313" key="8">
    <source>
        <dbReference type="Proteomes" id="UP000075737"/>
    </source>
</evidence>
<comment type="similarity">
    <text evidence="1 5">Belongs to the acetyltransferase family. RimI subfamily.</text>
</comment>
<comment type="catalytic activity">
    <reaction evidence="5">
        <text>N-terminal L-alanyl-[ribosomal protein bS18] + acetyl-CoA = N-terminal N(alpha)-acetyl-L-alanyl-[ribosomal protein bS18] + CoA + H(+)</text>
        <dbReference type="Rhea" id="RHEA:43756"/>
        <dbReference type="Rhea" id="RHEA-COMP:10676"/>
        <dbReference type="Rhea" id="RHEA-COMP:10677"/>
        <dbReference type="ChEBI" id="CHEBI:15378"/>
        <dbReference type="ChEBI" id="CHEBI:57287"/>
        <dbReference type="ChEBI" id="CHEBI:57288"/>
        <dbReference type="ChEBI" id="CHEBI:64718"/>
        <dbReference type="ChEBI" id="CHEBI:83683"/>
        <dbReference type="EC" id="2.3.1.266"/>
    </reaction>
</comment>
<dbReference type="AlphaFoldDB" id="A0A162MP96"/>
<keyword evidence="2 5" id="KW-0963">Cytoplasm</keyword>
<proteinExistence type="inferred from homology"/>
<reference evidence="7 8" key="1">
    <citation type="submission" date="2015-12" db="EMBL/GenBank/DDBJ databases">
        <title>Draft genome of Thermovenabulum gondwanense isolated from a red thermophilic microbial mat colonisisng an outflow channel of a bore well.</title>
        <authorList>
            <person name="Patel B.K."/>
        </authorList>
    </citation>
    <scope>NUCLEOTIDE SEQUENCE [LARGE SCALE GENOMIC DNA]</scope>
    <source>
        <strain evidence="7 8">R270</strain>
    </source>
</reference>
<evidence type="ECO:0000256" key="5">
    <source>
        <dbReference type="RuleBase" id="RU363094"/>
    </source>
</evidence>
<dbReference type="InterPro" id="IPR006464">
    <property type="entry name" value="AcTrfase_RimI/Ard1"/>
</dbReference>
<feature type="domain" description="N-acetyltransferase" evidence="6">
    <location>
        <begin position="9"/>
        <end position="154"/>
    </location>
</feature>
<dbReference type="Pfam" id="PF00583">
    <property type="entry name" value="Acetyltransf_1"/>
    <property type="match status" value="1"/>
</dbReference>
<gene>
    <name evidence="7" type="ORF">ATZ99_08990</name>
</gene>
<comment type="subcellular location">
    <subcellularLocation>
        <location evidence="5">Cytoplasm</location>
    </subcellularLocation>
</comment>
<dbReference type="PROSITE" id="PS51186">
    <property type="entry name" value="GNAT"/>
    <property type="match status" value="1"/>
</dbReference>
<organism evidence="7 8">
    <name type="scientific">Thermovenabulum gondwanense</name>
    <dbReference type="NCBI Taxonomy" id="520767"/>
    <lineage>
        <taxon>Bacteria</taxon>
        <taxon>Bacillati</taxon>
        <taxon>Bacillota</taxon>
        <taxon>Clostridia</taxon>
        <taxon>Thermosediminibacterales</taxon>
        <taxon>Thermosediminibacteraceae</taxon>
        <taxon>Thermovenabulum</taxon>
    </lineage>
</organism>
<comment type="function">
    <text evidence="5">Acetylates the N-terminal alanine of ribosomal protein bS18.</text>
</comment>
<dbReference type="RefSeq" id="WP_068748051.1">
    <property type="nucleotide sequence ID" value="NZ_LOHZ01000024.1"/>
</dbReference>
<dbReference type="EC" id="2.3.1.266" evidence="5"/>
<sequence length="154" mass="17992">MEKKYLPEIQIDLMGEEDIDEVIEIEKRSFTNPWSKYAFLSELKENRFSTYIVIRAEGRVVGYGGMWIIFDEAHVTNIAVLPEYRGLGIGELIMRTLIDLARKRGVMKMTLEVRKSNFVAQNLYNKLGFKPTGIRRGYYTDNNEDAIIMWKDIE</sequence>
<dbReference type="GO" id="GO:0005737">
    <property type="term" value="C:cytoplasm"/>
    <property type="evidence" value="ECO:0007669"/>
    <property type="project" value="UniProtKB-SubCell"/>
</dbReference>
<keyword evidence="4 7" id="KW-0012">Acyltransferase</keyword>
<dbReference type="GO" id="GO:0008999">
    <property type="term" value="F:protein-N-terminal-alanine acetyltransferase activity"/>
    <property type="evidence" value="ECO:0007669"/>
    <property type="project" value="UniProtKB-EC"/>
</dbReference>
<keyword evidence="3 7" id="KW-0808">Transferase</keyword>
<evidence type="ECO:0000313" key="7">
    <source>
        <dbReference type="EMBL" id="KYO66845.1"/>
    </source>
</evidence>
<dbReference type="STRING" id="520767.ATZ99_08990"/>
<dbReference type="Gene3D" id="3.40.630.30">
    <property type="match status" value="1"/>
</dbReference>
<accession>A0A162MP96</accession>
<dbReference type="SUPFAM" id="SSF55729">
    <property type="entry name" value="Acyl-CoA N-acyltransferases (Nat)"/>
    <property type="match status" value="1"/>
</dbReference>
<dbReference type="PATRIC" id="fig|520767.4.peg.993"/>
<name>A0A162MP96_9FIRM</name>
<keyword evidence="8" id="KW-1185">Reference proteome</keyword>
<dbReference type="CDD" id="cd04301">
    <property type="entry name" value="NAT_SF"/>
    <property type="match status" value="1"/>
</dbReference>
<evidence type="ECO:0000256" key="3">
    <source>
        <dbReference type="ARBA" id="ARBA00022679"/>
    </source>
</evidence>
<evidence type="ECO:0000256" key="4">
    <source>
        <dbReference type="ARBA" id="ARBA00023315"/>
    </source>
</evidence>
<evidence type="ECO:0000256" key="2">
    <source>
        <dbReference type="ARBA" id="ARBA00022490"/>
    </source>
</evidence>
<evidence type="ECO:0000256" key="1">
    <source>
        <dbReference type="ARBA" id="ARBA00005395"/>
    </source>
</evidence>
<evidence type="ECO:0000259" key="6">
    <source>
        <dbReference type="PROSITE" id="PS51186"/>
    </source>
</evidence>
<dbReference type="EMBL" id="LOHZ01000024">
    <property type="protein sequence ID" value="KYO66845.1"/>
    <property type="molecule type" value="Genomic_DNA"/>
</dbReference>
<dbReference type="PANTHER" id="PTHR43420:SF44">
    <property type="entry name" value="ACETYLTRANSFERASE YPEA"/>
    <property type="match status" value="1"/>
</dbReference>
<dbReference type="InterPro" id="IPR000182">
    <property type="entry name" value="GNAT_dom"/>
</dbReference>
<comment type="caution">
    <text evidence="7">The sequence shown here is derived from an EMBL/GenBank/DDBJ whole genome shotgun (WGS) entry which is preliminary data.</text>
</comment>
<dbReference type="InterPro" id="IPR050680">
    <property type="entry name" value="YpeA/RimI_acetyltransf"/>
</dbReference>
<dbReference type="PANTHER" id="PTHR43420">
    <property type="entry name" value="ACETYLTRANSFERASE"/>
    <property type="match status" value="1"/>
</dbReference>
<dbReference type="NCBIfam" id="TIGR01575">
    <property type="entry name" value="rimI"/>
    <property type="match status" value="1"/>
</dbReference>
<dbReference type="InterPro" id="IPR016181">
    <property type="entry name" value="Acyl_CoA_acyltransferase"/>
</dbReference>